<proteinExistence type="predicted"/>
<dbReference type="RefSeq" id="XP_040747407.1">
    <property type="nucleotide sequence ID" value="XM_040886116.1"/>
</dbReference>
<keyword evidence="2" id="KW-1185">Reference proteome</keyword>
<evidence type="ECO:0000313" key="2">
    <source>
        <dbReference type="Proteomes" id="UP000193922"/>
    </source>
</evidence>
<dbReference type="Pfam" id="PF13430">
    <property type="entry name" value="DUF4112"/>
    <property type="match status" value="1"/>
</dbReference>
<accession>A0A1Y1WLY3</accession>
<gene>
    <name evidence="1" type="ORF">DL89DRAFT_264133</name>
</gene>
<name>A0A1Y1WLY3_9FUNG</name>
<dbReference type="PANTHER" id="PTHR35519:SF2">
    <property type="entry name" value="PH DOMAIN PROTEIN"/>
    <property type="match status" value="1"/>
</dbReference>
<dbReference type="GeneID" id="63802764"/>
<protein>
    <submittedName>
        <fullName evidence="1">Uncharacterized protein</fullName>
    </submittedName>
</protein>
<dbReference type="Proteomes" id="UP000193922">
    <property type="component" value="Unassembled WGS sequence"/>
</dbReference>
<comment type="caution">
    <text evidence="1">The sequence shown here is derived from an EMBL/GenBank/DDBJ whole genome shotgun (WGS) entry which is preliminary data.</text>
</comment>
<dbReference type="AlphaFoldDB" id="A0A1Y1WLY3"/>
<dbReference type="InterPro" id="IPR025187">
    <property type="entry name" value="DUF4112"/>
</dbReference>
<dbReference type="PANTHER" id="PTHR35519">
    <property type="entry name" value="MEMBRANE PROTEINS"/>
    <property type="match status" value="1"/>
</dbReference>
<organism evidence="1 2">
    <name type="scientific">Linderina pennispora</name>
    <dbReference type="NCBI Taxonomy" id="61395"/>
    <lineage>
        <taxon>Eukaryota</taxon>
        <taxon>Fungi</taxon>
        <taxon>Fungi incertae sedis</taxon>
        <taxon>Zoopagomycota</taxon>
        <taxon>Kickxellomycotina</taxon>
        <taxon>Kickxellomycetes</taxon>
        <taxon>Kickxellales</taxon>
        <taxon>Kickxellaceae</taxon>
        <taxon>Linderina</taxon>
    </lineage>
</organism>
<dbReference type="EMBL" id="MCFD01000001">
    <property type="protein sequence ID" value="ORX74196.1"/>
    <property type="molecule type" value="Genomic_DNA"/>
</dbReference>
<dbReference type="OrthoDB" id="2103474at2759"/>
<reference evidence="1 2" key="1">
    <citation type="submission" date="2016-07" db="EMBL/GenBank/DDBJ databases">
        <title>Pervasive Adenine N6-methylation of Active Genes in Fungi.</title>
        <authorList>
            <consortium name="DOE Joint Genome Institute"/>
            <person name="Mondo S.J."/>
            <person name="Dannebaum R.O."/>
            <person name="Kuo R.C."/>
            <person name="Labutti K."/>
            <person name="Haridas S."/>
            <person name="Kuo A."/>
            <person name="Salamov A."/>
            <person name="Ahrendt S.R."/>
            <person name="Lipzen A."/>
            <person name="Sullivan W."/>
            <person name="Andreopoulos W.B."/>
            <person name="Clum A."/>
            <person name="Lindquist E."/>
            <person name="Daum C."/>
            <person name="Ramamoorthy G.K."/>
            <person name="Gryganskyi A."/>
            <person name="Culley D."/>
            <person name="Magnuson J.K."/>
            <person name="James T.Y."/>
            <person name="O'Malley M.A."/>
            <person name="Stajich J.E."/>
            <person name="Spatafora J.W."/>
            <person name="Visel A."/>
            <person name="Grigoriev I.V."/>
        </authorList>
    </citation>
    <scope>NUCLEOTIDE SEQUENCE [LARGE SCALE GENOMIC DNA]</scope>
    <source>
        <strain evidence="1 2">ATCC 12442</strain>
    </source>
</reference>
<evidence type="ECO:0000313" key="1">
    <source>
        <dbReference type="EMBL" id="ORX74196.1"/>
    </source>
</evidence>
<sequence length="125" mass="14570">MSRPQRPSDLSHCEQQRRLRMLSKQAHLLDNRLGRCCSGPDTPTVVSFIPVIGGITTSMDANDFLDEIMSQFVIPTYMREEMKRNISKHLIMSLVPVYGWIARSIFKVNRRNYKLLRNYIKESKP</sequence>